<evidence type="ECO:0000256" key="1">
    <source>
        <dbReference type="ARBA" id="ARBA00022729"/>
    </source>
</evidence>
<sequence>MQKIKLTLTLLLVTLVSAIGFAQDAKALLDEVSAKVRSYDNIYIEFRYNLNNTKENVNQDARGDVTISGENYVLNMLGTTSIFDGTNSYVIVPEDEEVTISPYNPEDEKSVTPSRMLTFYEKGYRYQNDITQNVKGRKIQFVKLMPIDNQAEIKDILLGIDVQTKHVYKLIQTDDNGTKFTLTVQNFKTNQPISETLFSFNEEKYEEMGYYINRLD</sequence>
<dbReference type="OrthoDB" id="1491557at2"/>
<dbReference type="AlphaFoldDB" id="A0A2S7KTJ0"/>
<dbReference type="RefSeq" id="WP_104813893.1">
    <property type="nucleotide sequence ID" value="NZ_MQUB01000001.1"/>
</dbReference>
<dbReference type="Pfam" id="PF03548">
    <property type="entry name" value="LolA"/>
    <property type="match status" value="1"/>
</dbReference>
<evidence type="ECO:0000313" key="3">
    <source>
        <dbReference type="EMBL" id="PQB05947.1"/>
    </source>
</evidence>
<dbReference type="InterPro" id="IPR029046">
    <property type="entry name" value="LolA/LolB/LppX"/>
</dbReference>
<keyword evidence="1 2" id="KW-0732">Signal</keyword>
<dbReference type="EMBL" id="MQUB01000001">
    <property type="protein sequence ID" value="PQB05947.1"/>
    <property type="molecule type" value="Genomic_DNA"/>
</dbReference>
<proteinExistence type="predicted"/>
<feature type="chain" id="PRO_5015479262" description="Gliding motility protein" evidence="2">
    <location>
        <begin position="23"/>
        <end position="216"/>
    </location>
</feature>
<comment type="caution">
    <text evidence="3">The sequence shown here is derived from an EMBL/GenBank/DDBJ whole genome shotgun (WGS) entry which is preliminary data.</text>
</comment>
<evidence type="ECO:0000256" key="2">
    <source>
        <dbReference type="SAM" id="SignalP"/>
    </source>
</evidence>
<feature type="signal peptide" evidence="2">
    <location>
        <begin position="1"/>
        <end position="22"/>
    </location>
</feature>
<gene>
    <name evidence="3" type="ORF">BST85_03875</name>
</gene>
<dbReference type="InterPro" id="IPR004564">
    <property type="entry name" value="OM_lipoprot_carrier_LolA-like"/>
</dbReference>
<accession>A0A2S7KTJ0</accession>
<reference evidence="3 4" key="1">
    <citation type="submission" date="2016-11" db="EMBL/GenBank/DDBJ databases">
        <title>Trade-off between light-utilization and light-protection in marine flavobacteria.</title>
        <authorList>
            <person name="Kumagai Y."/>
        </authorList>
    </citation>
    <scope>NUCLEOTIDE SEQUENCE [LARGE SCALE GENOMIC DNA]</scope>
    <source>
        <strain evidence="3 4">NBRC 107741</strain>
    </source>
</reference>
<name>A0A2S7KTJ0_9FLAO</name>
<dbReference type="SUPFAM" id="SSF89392">
    <property type="entry name" value="Prokaryotic lipoproteins and lipoprotein localization factors"/>
    <property type="match status" value="1"/>
</dbReference>
<evidence type="ECO:0000313" key="4">
    <source>
        <dbReference type="Proteomes" id="UP000239800"/>
    </source>
</evidence>
<dbReference type="Proteomes" id="UP000239800">
    <property type="component" value="Unassembled WGS sequence"/>
</dbReference>
<dbReference type="CDD" id="cd16325">
    <property type="entry name" value="LolA"/>
    <property type="match status" value="1"/>
</dbReference>
<organism evidence="3 4">
    <name type="scientific">Aureitalea marina</name>
    <dbReference type="NCBI Taxonomy" id="930804"/>
    <lineage>
        <taxon>Bacteria</taxon>
        <taxon>Pseudomonadati</taxon>
        <taxon>Bacteroidota</taxon>
        <taxon>Flavobacteriia</taxon>
        <taxon>Flavobacteriales</taxon>
        <taxon>Flavobacteriaceae</taxon>
        <taxon>Aureitalea</taxon>
    </lineage>
</organism>
<evidence type="ECO:0008006" key="5">
    <source>
        <dbReference type="Google" id="ProtNLM"/>
    </source>
</evidence>
<dbReference type="Gene3D" id="2.50.20.10">
    <property type="entry name" value="Lipoprotein localisation LolA/LolB/LppX"/>
    <property type="match status" value="1"/>
</dbReference>
<keyword evidence="4" id="KW-1185">Reference proteome</keyword>
<protein>
    <recommendedName>
        <fullName evidence="5">Gliding motility protein</fullName>
    </recommendedName>
</protein>